<evidence type="ECO:0000256" key="3">
    <source>
        <dbReference type="ARBA" id="ARBA00006678"/>
    </source>
</evidence>
<dbReference type="VEuPathDB" id="TriTrypDB:TRSC58_03403"/>
<evidence type="ECO:0000256" key="2">
    <source>
        <dbReference type="ARBA" id="ARBA00004496"/>
    </source>
</evidence>
<feature type="domain" description="Exoribonuclease phosphorolytic" evidence="8">
    <location>
        <begin position="276"/>
        <end position="326"/>
    </location>
</feature>
<dbReference type="PANTHER" id="PTHR11097:SF14">
    <property type="entry name" value="EXOSOME COMPLEX COMPONENT RRP45"/>
    <property type="match status" value="1"/>
</dbReference>
<dbReference type="Pfam" id="PF01138">
    <property type="entry name" value="RNase_PH"/>
    <property type="match status" value="1"/>
</dbReference>
<dbReference type="InterPro" id="IPR001247">
    <property type="entry name" value="ExoRNase_PH_dom1"/>
</dbReference>
<dbReference type="PANTHER" id="PTHR11097">
    <property type="entry name" value="EXOSOME COMPLEX EXONUCLEASE RIBOSOMAL RNA PROCESSING PROTEIN"/>
    <property type="match status" value="1"/>
</dbReference>
<evidence type="ECO:0000313" key="10">
    <source>
        <dbReference type="Proteomes" id="UP000031737"/>
    </source>
</evidence>
<accession>A0A061J411</accession>
<dbReference type="GO" id="GO:0000176">
    <property type="term" value="C:nuclear exosome (RNase complex)"/>
    <property type="evidence" value="ECO:0007669"/>
    <property type="project" value="TreeGrafter"/>
</dbReference>
<dbReference type="InterPro" id="IPR015847">
    <property type="entry name" value="ExoRNase_PH_dom2"/>
</dbReference>
<dbReference type="Pfam" id="PF03725">
    <property type="entry name" value="RNase_PH_C"/>
    <property type="match status" value="1"/>
</dbReference>
<dbReference type="GO" id="GO:0035925">
    <property type="term" value="F:mRNA 3'-UTR AU-rich region binding"/>
    <property type="evidence" value="ECO:0007669"/>
    <property type="project" value="TreeGrafter"/>
</dbReference>
<dbReference type="GO" id="GO:0016075">
    <property type="term" value="P:rRNA catabolic process"/>
    <property type="evidence" value="ECO:0007669"/>
    <property type="project" value="TreeGrafter"/>
</dbReference>
<evidence type="ECO:0000256" key="1">
    <source>
        <dbReference type="ARBA" id="ARBA00004123"/>
    </source>
</evidence>
<dbReference type="GO" id="GO:0071035">
    <property type="term" value="P:nuclear polyadenylation-dependent rRNA catabolic process"/>
    <property type="evidence" value="ECO:0007669"/>
    <property type="project" value="TreeGrafter"/>
</dbReference>
<dbReference type="GO" id="GO:0000467">
    <property type="term" value="P:exonucleolytic trimming to generate mature 3'-end of 5.8S rRNA from tricistronic rRNA transcript (SSU-rRNA, 5.8S rRNA, LSU-rRNA)"/>
    <property type="evidence" value="ECO:0007669"/>
    <property type="project" value="TreeGrafter"/>
</dbReference>
<comment type="subcellular location">
    <subcellularLocation>
        <location evidence="2">Cytoplasm</location>
    </subcellularLocation>
    <subcellularLocation>
        <location evidence="1">Nucleus</location>
    </subcellularLocation>
</comment>
<proteinExistence type="inferred from homology"/>
<feature type="domain" description="Exoribonuclease phosphorolytic" evidence="7">
    <location>
        <begin position="90"/>
        <end position="219"/>
    </location>
</feature>
<dbReference type="EMBL" id="AUPL01003403">
    <property type="protein sequence ID" value="ESL08886.1"/>
    <property type="molecule type" value="Genomic_DNA"/>
</dbReference>
<dbReference type="GO" id="GO:0071038">
    <property type="term" value="P:TRAMP-dependent tRNA surveillance pathway"/>
    <property type="evidence" value="ECO:0007669"/>
    <property type="project" value="TreeGrafter"/>
</dbReference>
<organism evidence="9 10">
    <name type="scientific">Trypanosoma rangeli SC58</name>
    <dbReference type="NCBI Taxonomy" id="429131"/>
    <lineage>
        <taxon>Eukaryota</taxon>
        <taxon>Discoba</taxon>
        <taxon>Euglenozoa</taxon>
        <taxon>Kinetoplastea</taxon>
        <taxon>Metakinetoplastina</taxon>
        <taxon>Trypanosomatida</taxon>
        <taxon>Trypanosomatidae</taxon>
        <taxon>Trypanosoma</taxon>
        <taxon>Herpetosoma</taxon>
    </lineage>
</organism>
<dbReference type="FunFam" id="3.30.230.70:FF:000060">
    <property type="entry name" value="Ribosomal RNA processing protein 45"/>
    <property type="match status" value="1"/>
</dbReference>
<dbReference type="CDD" id="cd11368">
    <property type="entry name" value="RNase_PH_RRP45"/>
    <property type="match status" value="1"/>
</dbReference>
<gene>
    <name evidence="9" type="ORF">TRSC58_03403</name>
</gene>
<comment type="similarity">
    <text evidence="3">Belongs to the RNase PH family.</text>
</comment>
<name>A0A061J411_TRYRA</name>
<dbReference type="GO" id="GO:0071028">
    <property type="term" value="P:nuclear mRNA surveillance"/>
    <property type="evidence" value="ECO:0007669"/>
    <property type="project" value="TreeGrafter"/>
</dbReference>
<dbReference type="GO" id="GO:0034476">
    <property type="term" value="P:U5 snRNA 3'-end processing"/>
    <property type="evidence" value="ECO:0007669"/>
    <property type="project" value="TreeGrafter"/>
</dbReference>
<keyword evidence="4" id="KW-0963">Cytoplasm</keyword>
<dbReference type="InterPro" id="IPR036345">
    <property type="entry name" value="ExoRNase_PH_dom2_sf"/>
</dbReference>
<keyword evidence="5" id="KW-0694">RNA-binding</keyword>
<sequence>MRVSHVQTPAHRTNGGAEREVYRWWKEEDLKLRTHTRERERDKEEALVIMLHRCAFQTIASPALTQREVEFTKSAWLAGLRPDQRGAQQLREVKVEFPLLSRDVVCVRCGGTIVTAAIACELVEPSPYRPKQGMLEFSVRQPYTERDSSAKAAELRTLTAFLERLIKSGGVVDTESLCMLPGRRVWSVSVDVTVLNDEGNVTDVVVWATVAVLLHYRRPELTIRGSSVIVHPPHEREPVPLSVHHAPLSFSFVVTMDSSDRNRLSRQHKDNKELLEVVVDPTVAEATAAASSVVVAVNAEGQVCSVSKSEGCCIHLNELNHCMETAALLAPRVLSLIREAMAAHDVRRQEALQGQFLWAQKRSGVGRDVTEPESTKKVRAET</sequence>
<dbReference type="InterPro" id="IPR050590">
    <property type="entry name" value="Exosome_comp_Rrp42_subfam"/>
</dbReference>
<dbReference type="GO" id="GO:0034473">
    <property type="term" value="P:U1 snRNA 3'-end processing"/>
    <property type="evidence" value="ECO:0007669"/>
    <property type="project" value="TreeGrafter"/>
</dbReference>
<keyword evidence="6" id="KW-0539">Nucleus</keyword>
<reference evidence="9 10" key="1">
    <citation type="submission" date="2013-07" db="EMBL/GenBank/DDBJ databases">
        <authorList>
            <person name="Stoco P.H."/>
            <person name="Wagner G."/>
            <person name="Gerber A."/>
            <person name="Zaha A."/>
            <person name="Thompson C."/>
            <person name="Bartholomeu D.C."/>
            <person name="Luckemeyer D.D."/>
            <person name="Bahia D."/>
            <person name="Loreto E."/>
            <person name="Prestes E.B."/>
            <person name="Lima F.M."/>
            <person name="Rodrigues-Luiz G."/>
            <person name="Vallejo G.A."/>
            <person name="Filho J.F."/>
            <person name="Monteiro K.M."/>
            <person name="Tyler K.M."/>
            <person name="de Almeida L.G."/>
            <person name="Ortiz M.F."/>
            <person name="Siervo M.A."/>
            <person name="de Moraes M.H."/>
            <person name="Cunha O.L."/>
            <person name="Mendonca-Neto R."/>
            <person name="Silva R."/>
            <person name="Teixeira S.M."/>
            <person name="Murta S.M."/>
            <person name="Sincero T.C."/>
            <person name="Mendes T.A."/>
            <person name="Urmenyi T.P."/>
            <person name="Silva V.G."/>
            <person name="da Rocha W.D."/>
            <person name="Andersson B."/>
            <person name="Romanha A.J."/>
            <person name="Steindel M."/>
            <person name="de Vasconcelos A.T."/>
            <person name="Grisard E.C."/>
        </authorList>
    </citation>
    <scope>NUCLEOTIDE SEQUENCE [LARGE SCALE GENOMIC DNA]</scope>
    <source>
        <strain evidence="9 10">SC58</strain>
    </source>
</reference>
<evidence type="ECO:0000256" key="4">
    <source>
        <dbReference type="ARBA" id="ARBA00022490"/>
    </source>
</evidence>
<comment type="caution">
    <text evidence="9">The sequence shown here is derived from an EMBL/GenBank/DDBJ whole genome shotgun (WGS) entry which is preliminary data.</text>
</comment>
<dbReference type="InterPro" id="IPR033100">
    <property type="entry name" value="Rrp45"/>
</dbReference>
<dbReference type="GO" id="GO:0000177">
    <property type="term" value="C:cytoplasmic exosome (RNase complex)"/>
    <property type="evidence" value="ECO:0007669"/>
    <property type="project" value="TreeGrafter"/>
</dbReference>
<evidence type="ECO:0000259" key="7">
    <source>
        <dbReference type="Pfam" id="PF01138"/>
    </source>
</evidence>
<dbReference type="Gene3D" id="3.30.230.70">
    <property type="entry name" value="GHMP Kinase, N-terminal domain"/>
    <property type="match status" value="1"/>
</dbReference>
<dbReference type="SUPFAM" id="SSF54211">
    <property type="entry name" value="Ribosomal protein S5 domain 2-like"/>
    <property type="match status" value="1"/>
</dbReference>
<dbReference type="InterPro" id="IPR020568">
    <property type="entry name" value="Ribosomal_Su5_D2-typ_SF"/>
</dbReference>
<dbReference type="AlphaFoldDB" id="A0A061J411"/>
<evidence type="ECO:0000256" key="5">
    <source>
        <dbReference type="ARBA" id="ARBA00022884"/>
    </source>
</evidence>
<dbReference type="SUPFAM" id="SSF55666">
    <property type="entry name" value="Ribonuclease PH domain 2-like"/>
    <property type="match status" value="1"/>
</dbReference>
<protein>
    <submittedName>
        <fullName evidence="9">Ribosomal rRNA processing protein 45</fullName>
    </submittedName>
</protein>
<dbReference type="OrthoDB" id="10264038at2759"/>
<evidence type="ECO:0000259" key="8">
    <source>
        <dbReference type="Pfam" id="PF03725"/>
    </source>
</evidence>
<keyword evidence="10" id="KW-1185">Reference proteome</keyword>
<evidence type="ECO:0000313" key="9">
    <source>
        <dbReference type="EMBL" id="ESL08886.1"/>
    </source>
</evidence>
<evidence type="ECO:0000256" key="6">
    <source>
        <dbReference type="ARBA" id="ARBA00023242"/>
    </source>
</evidence>
<dbReference type="Proteomes" id="UP000031737">
    <property type="component" value="Unassembled WGS sequence"/>
</dbReference>
<dbReference type="InterPro" id="IPR027408">
    <property type="entry name" value="PNPase/RNase_PH_dom_sf"/>
</dbReference>
<dbReference type="GO" id="GO:0034475">
    <property type="term" value="P:U4 snRNA 3'-end processing"/>
    <property type="evidence" value="ECO:0007669"/>
    <property type="project" value="TreeGrafter"/>
</dbReference>